<sequence>SVGLACLLFYITFATGIVKCALRCFNIFDTVLTMMFCITLLSVSIVTVTSDDVRIPSDYLPSVLAIIGSICLATSASIFFIRLSLEKETVLEENDDETTASVTTITTPRPRKSVLI</sequence>
<dbReference type="EMBL" id="AJWK01035545">
    <property type="status" value="NOT_ANNOTATED_CDS"/>
    <property type="molecule type" value="Genomic_DNA"/>
</dbReference>
<keyword evidence="1" id="KW-1133">Transmembrane helix</keyword>
<evidence type="ECO:0000313" key="3">
    <source>
        <dbReference type="Proteomes" id="UP000092461"/>
    </source>
</evidence>
<keyword evidence="3" id="KW-1185">Reference proteome</keyword>
<protein>
    <submittedName>
        <fullName evidence="2">Uncharacterized protein</fullName>
    </submittedName>
</protein>
<name>A0A1B0CY81_LUTLO</name>
<dbReference type="VEuPathDB" id="VectorBase:LLOJ010080"/>
<dbReference type="EMBL" id="AJWK01035546">
    <property type="status" value="NOT_ANNOTATED_CDS"/>
    <property type="molecule type" value="Genomic_DNA"/>
</dbReference>
<evidence type="ECO:0000256" key="1">
    <source>
        <dbReference type="SAM" id="Phobius"/>
    </source>
</evidence>
<keyword evidence="1" id="KW-0472">Membrane</keyword>
<dbReference type="AlphaFoldDB" id="A0A1B0CY81"/>
<feature type="transmembrane region" description="Helical" evidence="1">
    <location>
        <begin position="30"/>
        <end position="48"/>
    </location>
</feature>
<reference evidence="2" key="1">
    <citation type="submission" date="2020-05" db="UniProtKB">
        <authorList>
            <consortium name="EnsemblMetazoa"/>
        </authorList>
    </citation>
    <scope>IDENTIFICATION</scope>
    <source>
        <strain evidence="2">Jacobina</strain>
    </source>
</reference>
<dbReference type="VEuPathDB" id="VectorBase:LLONM1_007140"/>
<feature type="transmembrane region" description="Helical" evidence="1">
    <location>
        <begin position="60"/>
        <end position="81"/>
    </location>
</feature>
<accession>A0A1B0CY81</accession>
<proteinExistence type="predicted"/>
<dbReference type="EnsemblMetazoa" id="LLOJ010080-RA">
    <property type="protein sequence ID" value="LLOJ010080-PA"/>
    <property type="gene ID" value="LLOJ010080"/>
</dbReference>
<evidence type="ECO:0000313" key="2">
    <source>
        <dbReference type="EnsemblMetazoa" id="LLOJ010080-PA"/>
    </source>
</evidence>
<organism evidence="2 3">
    <name type="scientific">Lutzomyia longipalpis</name>
    <name type="common">Sand fly</name>
    <dbReference type="NCBI Taxonomy" id="7200"/>
    <lineage>
        <taxon>Eukaryota</taxon>
        <taxon>Metazoa</taxon>
        <taxon>Ecdysozoa</taxon>
        <taxon>Arthropoda</taxon>
        <taxon>Hexapoda</taxon>
        <taxon>Insecta</taxon>
        <taxon>Pterygota</taxon>
        <taxon>Neoptera</taxon>
        <taxon>Endopterygota</taxon>
        <taxon>Diptera</taxon>
        <taxon>Nematocera</taxon>
        <taxon>Psychodoidea</taxon>
        <taxon>Psychodidae</taxon>
        <taxon>Lutzomyia</taxon>
        <taxon>Lutzomyia</taxon>
    </lineage>
</organism>
<dbReference type="Proteomes" id="UP000092461">
    <property type="component" value="Unassembled WGS sequence"/>
</dbReference>
<keyword evidence="1" id="KW-0812">Transmembrane</keyword>